<dbReference type="Pfam" id="PF10016">
    <property type="entry name" value="DUF2259"/>
    <property type="match status" value="1"/>
</dbReference>
<evidence type="ECO:0000256" key="1">
    <source>
        <dbReference type="SAM" id="SignalP"/>
    </source>
</evidence>
<dbReference type="EMBL" id="BMFA01000012">
    <property type="protein sequence ID" value="GGB59208.1"/>
    <property type="molecule type" value="Genomic_DNA"/>
</dbReference>
<feature type="signal peptide" evidence="1">
    <location>
        <begin position="1"/>
        <end position="25"/>
    </location>
</feature>
<gene>
    <name evidence="2" type="ORF">GCM10011316_34060</name>
</gene>
<accession>A0A916TM33</accession>
<feature type="chain" id="PRO_5037065776" description="Secreted protein" evidence="1">
    <location>
        <begin position="26"/>
        <end position="247"/>
    </location>
</feature>
<dbReference type="OrthoDB" id="65722at2"/>
<reference evidence="2" key="1">
    <citation type="journal article" date="2014" name="Int. J. Syst. Evol. Microbiol.">
        <title>Complete genome sequence of Corynebacterium casei LMG S-19264T (=DSM 44701T), isolated from a smear-ripened cheese.</title>
        <authorList>
            <consortium name="US DOE Joint Genome Institute (JGI-PGF)"/>
            <person name="Walter F."/>
            <person name="Albersmeier A."/>
            <person name="Kalinowski J."/>
            <person name="Ruckert C."/>
        </authorList>
    </citation>
    <scope>NUCLEOTIDE SEQUENCE</scope>
    <source>
        <strain evidence="2">CGMCC 1.12426</strain>
    </source>
</reference>
<evidence type="ECO:0008006" key="4">
    <source>
        <dbReference type="Google" id="ProtNLM"/>
    </source>
</evidence>
<keyword evidence="3" id="KW-1185">Reference proteome</keyword>
<proteinExistence type="predicted"/>
<name>A0A916TM33_9HYPH</name>
<dbReference type="RefSeq" id="WP_150496935.1">
    <property type="nucleotide sequence ID" value="NZ_BMFA01000012.1"/>
</dbReference>
<protein>
    <recommendedName>
        <fullName evidence="4">Secreted protein</fullName>
    </recommendedName>
</protein>
<evidence type="ECO:0000313" key="2">
    <source>
        <dbReference type="EMBL" id="GGB59208.1"/>
    </source>
</evidence>
<evidence type="ECO:0000313" key="3">
    <source>
        <dbReference type="Proteomes" id="UP000605148"/>
    </source>
</evidence>
<sequence>MRGFGSLSLILFAGAILLAASPAQAGDQARLDVLGFSEDGRFFAFEQSGIQDGSGWPYSDIFVLDVLADSWVRPSPFRHRDESDDSQGYDPDALLAQTRADNRLAAQPLLDSTGIAGRGYTVGSNPVTELSADPYRMTVNPKPVVPPIDPPMQIELTEFDLPEATCQTYGVQTKGFRLTTVFGGEARVRHLDETLPSSRGCAIGYRIERVIAHFPEGSPPVVAIIVHVSRHGFEGPDGRYMAITGRL</sequence>
<dbReference type="InterPro" id="IPR018725">
    <property type="entry name" value="DUF2259_secreted"/>
</dbReference>
<keyword evidence="1" id="KW-0732">Signal</keyword>
<comment type="caution">
    <text evidence="2">The sequence shown here is derived from an EMBL/GenBank/DDBJ whole genome shotgun (WGS) entry which is preliminary data.</text>
</comment>
<organism evidence="2 3">
    <name type="scientific">Roseibium aquae</name>
    <dbReference type="NCBI Taxonomy" id="1323746"/>
    <lineage>
        <taxon>Bacteria</taxon>
        <taxon>Pseudomonadati</taxon>
        <taxon>Pseudomonadota</taxon>
        <taxon>Alphaproteobacteria</taxon>
        <taxon>Hyphomicrobiales</taxon>
        <taxon>Stappiaceae</taxon>
        <taxon>Roseibium</taxon>
    </lineage>
</organism>
<dbReference type="AlphaFoldDB" id="A0A916TM33"/>
<reference evidence="2" key="2">
    <citation type="submission" date="2020-09" db="EMBL/GenBank/DDBJ databases">
        <authorList>
            <person name="Sun Q."/>
            <person name="Zhou Y."/>
        </authorList>
    </citation>
    <scope>NUCLEOTIDE SEQUENCE</scope>
    <source>
        <strain evidence="2">CGMCC 1.12426</strain>
    </source>
</reference>
<dbReference type="Proteomes" id="UP000605148">
    <property type="component" value="Unassembled WGS sequence"/>
</dbReference>